<dbReference type="EMBL" id="AHER01000063">
    <property type="protein sequence ID" value="EJR11775.1"/>
    <property type="molecule type" value="Genomic_DNA"/>
</dbReference>
<protein>
    <submittedName>
        <fullName evidence="2">Uncharacterized protein</fullName>
    </submittedName>
</protein>
<name>A0A9W5K1R4_BACC8</name>
<evidence type="ECO:0000313" key="2">
    <source>
        <dbReference type="EMBL" id="EJR11775.1"/>
    </source>
</evidence>
<proteinExistence type="predicted"/>
<reference evidence="2" key="1">
    <citation type="submission" date="2012-04" db="EMBL/GenBank/DDBJ databases">
        <title>The Genome Sequence of Bacillus cereus VD014.</title>
        <authorList>
            <consortium name="The Broad Institute Genome Sequencing Platform"/>
            <consortium name="The Broad Institute Genome Sequencing Center for Infectious Disease"/>
            <person name="Feldgarden M."/>
            <person name="Van der Auwera G.A."/>
            <person name="Mahillon J."/>
            <person name="Duprez V."/>
            <person name="Timmery S."/>
            <person name="Mattelet C."/>
            <person name="Dierick K."/>
            <person name="Sun M."/>
            <person name="Yu Z."/>
            <person name="Zhu L."/>
            <person name="Hu X."/>
            <person name="Shank E.B."/>
            <person name="Swiecicka I."/>
            <person name="Hansen B.M."/>
            <person name="Andrup L."/>
            <person name="Young S.K."/>
            <person name="Zeng Q."/>
            <person name="Gargeya S."/>
            <person name="Fitzgerald M."/>
            <person name="Haas B."/>
            <person name="Abouelleil A."/>
            <person name="Alvarado L."/>
            <person name="Arachchi H.M."/>
            <person name="Berlin A."/>
            <person name="Chapman S.B."/>
            <person name="Goldberg J."/>
            <person name="Griggs A."/>
            <person name="Gujja S."/>
            <person name="Hansen M."/>
            <person name="Howarth C."/>
            <person name="Imamovic A."/>
            <person name="Larimer J."/>
            <person name="McCowen C."/>
            <person name="Montmayeur A."/>
            <person name="Murphy C."/>
            <person name="Neiman D."/>
            <person name="Pearson M."/>
            <person name="Priest M."/>
            <person name="Roberts A."/>
            <person name="Saif S."/>
            <person name="Shea T."/>
            <person name="Sisk P."/>
            <person name="Sykes S."/>
            <person name="Wortman J."/>
            <person name="Nusbaum C."/>
            <person name="Birren B."/>
        </authorList>
    </citation>
    <scope>NUCLEOTIDE SEQUENCE</scope>
    <source>
        <strain evidence="2">VD014</strain>
    </source>
</reference>
<keyword evidence="1" id="KW-0732">Signal</keyword>
<feature type="signal peptide" evidence="1">
    <location>
        <begin position="1"/>
        <end position="31"/>
    </location>
</feature>
<accession>A0A9W5K1R4</accession>
<organism evidence="2 3">
    <name type="scientific">Bacillus cereus (strain VD014)</name>
    <dbReference type="NCBI Taxonomy" id="1053223"/>
    <lineage>
        <taxon>Bacteria</taxon>
        <taxon>Bacillati</taxon>
        <taxon>Bacillota</taxon>
        <taxon>Bacilli</taxon>
        <taxon>Bacillales</taxon>
        <taxon>Bacillaceae</taxon>
        <taxon>Bacillus</taxon>
        <taxon>Bacillus cereus group</taxon>
    </lineage>
</organism>
<dbReference type="Proteomes" id="UP000006607">
    <property type="component" value="Unassembled WGS sequence"/>
</dbReference>
<evidence type="ECO:0000313" key="3">
    <source>
        <dbReference type="Proteomes" id="UP000006607"/>
    </source>
</evidence>
<gene>
    <name evidence="2" type="ORF">IIA_05882</name>
</gene>
<evidence type="ECO:0000256" key="1">
    <source>
        <dbReference type="SAM" id="SignalP"/>
    </source>
</evidence>
<comment type="caution">
    <text evidence="2">The sequence shown here is derived from an EMBL/GenBank/DDBJ whole genome shotgun (WGS) entry which is preliminary data.</text>
</comment>
<feature type="chain" id="PRO_5040913874" evidence="1">
    <location>
        <begin position="32"/>
        <end position="144"/>
    </location>
</feature>
<dbReference type="AlphaFoldDB" id="A0A9W5K1R4"/>
<sequence>MRVFKGMLISSLALTTFTGIGNTFLTNTAHAANDDSTKIQVRSNKNLNETAIGSKFPLLSVNPYDEPRFSRQGYLEEAPLGINAPYAWGIKGGDGQGATFVDLEEGWLLNHEDLVSQNIEFMSVKILNLCLGKWVMTFLTVLQF</sequence>